<gene>
    <name evidence="2" type="ORF">ACAT0790_LOCUS33701</name>
</gene>
<feature type="transmembrane region" description="Helical" evidence="1">
    <location>
        <begin position="152"/>
        <end position="170"/>
    </location>
</feature>
<feature type="transmembrane region" description="Helical" evidence="1">
    <location>
        <begin position="27"/>
        <end position="50"/>
    </location>
</feature>
<keyword evidence="1" id="KW-1133">Transmembrane helix</keyword>
<dbReference type="EMBL" id="HBGE01055868">
    <property type="protein sequence ID" value="CAD9155072.1"/>
    <property type="molecule type" value="Transcribed_RNA"/>
</dbReference>
<keyword evidence="1" id="KW-0812">Transmembrane</keyword>
<proteinExistence type="predicted"/>
<name>A0A7S1W972_ALECA</name>
<evidence type="ECO:0000313" key="2">
    <source>
        <dbReference type="EMBL" id="CAD9155072.1"/>
    </source>
</evidence>
<accession>A0A7S1W972</accession>
<reference evidence="2" key="1">
    <citation type="submission" date="2021-01" db="EMBL/GenBank/DDBJ databases">
        <authorList>
            <person name="Corre E."/>
            <person name="Pelletier E."/>
            <person name="Niang G."/>
            <person name="Scheremetjew M."/>
            <person name="Finn R."/>
            <person name="Kale V."/>
            <person name="Holt S."/>
            <person name="Cochrane G."/>
            <person name="Meng A."/>
            <person name="Brown T."/>
            <person name="Cohen L."/>
        </authorList>
    </citation>
    <scope>NUCLEOTIDE SEQUENCE</scope>
    <source>
        <strain evidence="2">OF101</strain>
    </source>
</reference>
<dbReference type="AlphaFoldDB" id="A0A7S1W972"/>
<evidence type="ECO:0000256" key="1">
    <source>
        <dbReference type="SAM" id="Phobius"/>
    </source>
</evidence>
<feature type="transmembrane region" description="Helical" evidence="1">
    <location>
        <begin position="176"/>
        <end position="194"/>
    </location>
</feature>
<organism evidence="2">
    <name type="scientific">Alexandrium catenella</name>
    <name type="common">Red tide dinoflagellate</name>
    <name type="synonym">Gonyaulax catenella</name>
    <dbReference type="NCBI Taxonomy" id="2925"/>
    <lineage>
        <taxon>Eukaryota</taxon>
        <taxon>Sar</taxon>
        <taxon>Alveolata</taxon>
        <taxon>Dinophyceae</taxon>
        <taxon>Gonyaulacales</taxon>
        <taxon>Pyrocystaceae</taxon>
        <taxon>Alexandrium</taxon>
    </lineage>
</organism>
<feature type="transmembrane region" description="Helical" evidence="1">
    <location>
        <begin position="80"/>
        <end position="101"/>
    </location>
</feature>
<keyword evidence="1" id="KW-0472">Membrane</keyword>
<evidence type="ECO:0008006" key="3">
    <source>
        <dbReference type="Google" id="ProtNLM"/>
    </source>
</evidence>
<protein>
    <recommendedName>
        <fullName evidence="3">Transmembrane protein</fullName>
    </recommendedName>
</protein>
<feature type="transmembrane region" description="Helical" evidence="1">
    <location>
        <begin position="121"/>
        <end position="140"/>
    </location>
</feature>
<sequence length="212" mass="23454">MVLGGTLARGKAEGLVAEYSWYVEMAILVHVPPLSGVCVLGMHVLVLALLSDTGRDAAVDWLWVFSRVGVGAFHFEQRDIFIKFLGSMAIFASILATMVFALLEVDMRVVPDEGHLDSRPALTMTILASVISLETFFLDLRLVPKRFLRRVVVFELSAICCGMVAGLVILLSYSRLVVVLVLTSWLAVFSAAFLRDHCTAAVRRRIEEPIWS</sequence>